<evidence type="ECO:0000256" key="1">
    <source>
        <dbReference type="SAM" id="MobiDB-lite"/>
    </source>
</evidence>
<dbReference type="NCBIfam" id="TIGR02777">
    <property type="entry name" value="LigD_PE_dom"/>
    <property type="match status" value="1"/>
</dbReference>
<dbReference type="PANTHER" id="PTHR42705">
    <property type="entry name" value="BIFUNCTIONAL NON-HOMOLOGOUS END JOINING PROTEIN LIGD"/>
    <property type="match status" value="1"/>
</dbReference>
<organism evidence="4 5">
    <name type="scientific">Horticoccus luteus</name>
    <dbReference type="NCBI Taxonomy" id="2862869"/>
    <lineage>
        <taxon>Bacteria</taxon>
        <taxon>Pseudomonadati</taxon>
        <taxon>Verrucomicrobiota</taxon>
        <taxon>Opitutia</taxon>
        <taxon>Opitutales</taxon>
        <taxon>Opitutaceae</taxon>
        <taxon>Horticoccus</taxon>
    </lineage>
</organism>
<feature type="region of interest" description="Disordered" evidence="1">
    <location>
        <begin position="1"/>
        <end position="54"/>
    </location>
</feature>
<feature type="domain" description="DNA ligase D polymerase" evidence="3">
    <location>
        <begin position="75"/>
        <end position="334"/>
    </location>
</feature>
<evidence type="ECO:0000259" key="3">
    <source>
        <dbReference type="Pfam" id="PF21686"/>
    </source>
</evidence>
<dbReference type="InterPro" id="IPR014144">
    <property type="entry name" value="LigD_PE_domain"/>
</dbReference>
<protein>
    <submittedName>
        <fullName evidence="4">Non-homologous end-joining DNA ligase</fullName>
        <ecNumber evidence="4">6.5.1.1</ecNumber>
    </submittedName>
</protein>
<dbReference type="EC" id="6.5.1.1" evidence="4"/>
<gene>
    <name evidence="4" type="primary">ligD</name>
    <name evidence="4" type="ORF">K0B96_12395</name>
</gene>
<evidence type="ECO:0000259" key="2">
    <source>
        <dbReference type="Pfam" id="PF13298"/>
    </source>
</evidence>
<reference evidence="4" key="1">
    <citation type="submission" date="2021-08" db="EMBL/GenBank/DDBJ databases">
        <title>Genome of a novel bacterium of the phylum Verrucomicrobia, Oleiharenicola sp. KSB-15.</title>
        <authorList>
            <person name="Chung J.-H."/>
            <person name="Ahn J.-H."/>
            <person name="Yoon Y."/>
            <person name="Kim D.-Y."/>
            <person name="An S.-H."/>
            <person name="Park I."/>
            <person name="Yeon J."/>
        </authorList>
    </citation>
    <scope>NUCLEOTIDE SEQUENCE</scope>
    <source>
        <strain evidence="4">KSB-15</strain>
    </source>
</reference>
<dbReference type="CDD" id="cd04861">
    <property type="entry name" value="LigD_Pol_like"/>
    <property type="match status" value="1"/>
</dbReference>
<dbReference type="GO" id="GO:0003910">
    <property type="term" value="F:DNA ligase (ATP) activity"/>
    <property type="evidence" value="ECO:0007669"/>
    <property type="project" value="UniProtKB-EC"/>
</dbReference>
<dbReference type="InterPro" id="IPR014145">
    <property type="entry name" value="LigD_pol_dom"/>
</dbReference>
<dbReference type="Gene3D" id="3.90.920.10">
    <property type="entry name" value="DNA primase, PRIM domain"/>
    <property type="match status" value="1"/>
</dbReference>
<keyword evidence="4" id="KW-0436">Ligase</keyword>
<evidence type="ECO:0000313" key="5">
    <source>
        <dbReference type="Proteomes" id="UP000825051"/>
    </source>
</evidence>
<feature type="region of interest" description="Disordered" evidence="1">
    <location>
        <begin position="349"/>
        <end position="404"/>
    </location>
</feature>
<dbReference type="RefSeq" id="WP_220161210.1">
    <property type="nucleotide sequence ID" value="NZ_CP080507.1"/>
</dbReference>
<evidence type="ECO:0000313" key="4">
    <source>
        <dbReference type="EMBL" id="QYM78106.1"/>
    </source>
</evidence>
<proteinExistence type="predicted"/>
<keyword evidence="5" id="KW-1185">Reference proteome</keyword>
<dbReference type="EMBL" id="CP080507">
    <property type="protein sequence ID" value="QYM78106.1"/>
    <property type="molecule type" value="Genomic_DNA"/>
</dbReference>
<dbReference type="Pfam" id="PF21686">
    <property type="entry name" value="LigD_Prim-Pol"/>
    <property type="match status" value="1"/>
</dbReference>
<accession>A0A8F9TSA7</accession>
<dbReference type="PANTHER" id="PTHR42705:SF2">
    <property type="entry name" value="BIFUNCTIONAL NON-HOMOLOGOUS END JOINING PROTEIN LIGD"/>
    <property type="match status" value="1"/>
</dbReference>
<feature type="compositionally biased region" description="Low complexity" evidence="1">
    <location>
        <begin position="1"/>
        <end position="12"/>
    </location>
</feature>
<dbReference type="Pfam" id="PF13298">
    <property type="entry name" value="LigD_N"/>
    <property type="match status" value="1"/>
</dbReference>
<feature type="domain" description="DNA ligase D 3'-phosphoesterase" evidence="2">
    <location>
        <begin position="412"/>
        <end position="514"/>
    </location>
</feature>
<feature type="compositionally biased region" description="Low complexity" evidence="1">
    <location>
        <begin position="351"/>
        <end position="369"/>
    </location>
</feature>
<dbReference type="KEGG" id="ole:K0B96_12395"/>
<sequence>MPPRSSTSSRSSATRRKRSSAQSGNSRQRAAAPKSSAAAQPRAGTRSRSTRAPANAAAVPFTNLDKVLFPASGTTKGDVIKYYLDVAPVLIPHFRARPVTLIRFPDGVTGEKFYEKNAPRFAPAWIKTAPVPRSDGGAINYIVINDARTLAWCANLAALELHPFLHHARAVQRPTHLVFDLDPGEGADLLTCIEVAFHVREALGQLQFKVFPKVSGSKGLQLYVPLNTPVTYATAKPFAKALAELLRTQHPDLIVSDMSKALRRKKVLIDWSQNDEKKTTAGVYSLRAKRDEPFVSLPVTWDELRRAAKKDSADALFFSPADALKRIARQGDLFAPVLTLKQRLPRDFTTAARSAPAASSRPKSAGRAPDSASTGLARYRAKRDFTRTAEPSGKTPSRSRARGAQQLRFVIQKHAASRLHYDFRLELDGTLKSWAVPKGLPYEPGIKRAAFEVEDHPLDYIDFEGTIPPGQYGGGTVMVWDTGTYELLSGDHRRGDLKLMLHGQKLKGEWHIFRIKSEDDKPVWLIVKAKPAMKPLSARRENQSVLTQRTMEKIASDNDAVWESH</sequence>
<dbReference type="NCBIfam" id="TIGR02778">
    <property type="entry name" value="ligD_pol"/>
    <property type="match status" value="1"/>
</dbReference>
<feature type="compositionally biased region" description="Low complexity" evidence="1">
    <location>
        <begin position="20"/>
        <end position="43"/>
    </location>
</feature>
<name>A0A8F9TSA7_9BACT</name>
<dbReference type="Proteomes" id="UP000825051">
    <property type="component" value="Chromosome"/>
</dbReference>
<dbReference type="AlphaFoldDB" id="A0A8F9TSA7"/>
<dbReference type="InterPro" id="IPR052171">
    <property type="entry name" value="NHEJ_LigD"/>
</dbReference>